<reference evidence="1 2" key="1">
    <citation type="journal article" date="2019" name="Int. J. Syst. Evol. Microbiol.">
        <title>The Global Catalogue of Microorganisms (GCM) 10K type strain sequencing project: providing services to taxonomists for standard genome sequencing and annotation.</title>
        <authorList>
            <consortium name="The Broad Institute Genomics Platform"/>
            <consortium name="The Broad Institute Genome Sequencing Center for Infectious Disease"/>
            <person name="Wu L."/>
            <person name="Ma J."/>
        </authorList>
    </citation>
    <scope>NUCLEOTIDE SEQUENCE [LARGE SCALE GENOMIC DNA]</scope>
    <source>
        <strain evidence="1 2">JCM 9933</strain>
    </source>
</reference>
<dbReference type="EMBL" id="BAAAFZ010000065">
    <property type="protein sequence ID" value="GAA0597987.1"/>
    <property type="molecule type" value="Genomic_DNA"/>
</dbReference>
<gene>
    <name evidence="1" type="ORF">GCM10009416_40260</name>
</gene>
<evidence type="ECO:0000313" key="2">
    <source>
        <dbReference type="Proteomes" id="UP001501588"/>
    </source>
</evidence>
<sequence>MARSGPLGLYLGGCARVRGTGAGTAETSFYPVVSEALNAVGSALRPKVFPLLRRARRPPCRAARRRYARARRHLRRA</sequence>
<dbReference type="Proteomes" id="UP001501588">
    <property type="component" value="Unassembled WGS sequence"/>
</dbReference>
<accession>A0ABN1FUG7</accession>
<comment type="caution">
    <text evidence="1">The sequence shown here is derived from an EMBL/GenBank/DDBJ whole genome shotgun (WGS) entry which is preliminary data.</text>
</comment>
<keyword evidence="2" id="KW-1185">Reference proteome</keyword>
<protein>
    <submittedName>
        <fullName evidence="1">Uncharacterized protein</fullName>
    </submittedName>
</protein>
<name>A0ABN1FUG7_9PROT</name>
<organism evidence="1 2">
    <name type="scientific">Craurococcus roseus</name>
    <dbReference type="NCBI Taxonomy" id="77585"/>
    <lineage>
        <taxon>Bacteria</taxon>
        <taxon>Pseudomonadati</taxon>
        <taxon>Pseudomonadota</taxon>
        <taxon>Alphaproteobacteria</taxon>
        <taxon>Acetobacterales</taxon>
        <taxon>Acetobacteraceae</taxon>
        <taxon>Craurococcus</taxon>
    </lineage>
</organism>
<proteinExistence type="predicted"/>
<evidence type="ECO:0000313" key="1">
    <source>
        <dbReference type="EMBL" id="GAA0597987.1"/>
    </source>
</evidence>